<dbReference type="GO" id="GO:0006270">
    <property type="term" value="P:DNA replication initiation"/>
    <property type="evidence" value="ECO:0007669"/>
    <property type="project" value="InterPro"/>
</dbReference>
<sequence>MLEIYSNRWETKNGSAPSDLWIAQIGSLTSDQTRNVCKALVERCRTGNSWPPDLAEFVTLAADCCGTALGLSMRDVMAEYHRWRNESYRFDSADQFSWRHPVLYQICTEMRQKGVDGQMTEKELEGLAARQLSKWEKHVSEGNAIPPVRKQIAAPRHPSGPTPAEQLKAMALAAKQSKI</sequence>
<dbReference type="Pfam" id="PF06992">
    <property type="entry name" value="Phage_lambda_P"/>
    <property type="match status" value="1"/>
</dbReference>
<accession>A0AAJ1KZ18</accession>
<evidence type="ECO:0000313" key="1">
    <source>
        <dbReference type="EMBL" id="MDH0967509.1"/>
    </source>
</evidence>
<dbReference type="EMBL" id="JAOCBF010000112">
    <property type="protein sequence ID" value="MDH0967509.1"/>
    <property type="molecule type" value="Genomic_DNA"/>
</dbReference>
<comment type="caution">
    <text evidence="1">The sequence shown here is derived from an EMBL/GenBank/DDBJ whole genome shotgun (WGS) entry which is preliminary data.</text>
</comment>
<dbReference type="RefSeq" id="WP_279945280.1">
    <property type="nucleotide sequence ID" value="NZ_CP113794.1"/>
</dbReference>
<organism evidence="1 2">
    <name type="scientific">Klebsiella michiganensis</name>
    <dbReference type="NCBI Taxonomy" id="1134687"/>
    <lineage>
        <taxon>Bacteria</taxon>
        <taxon>Pseudomonadati</taxon>
        <taxon>Pseudomonadota</taxon>
        <taxon>Gammaproteobacteria</taxon>
        <taxon>Enterobacterales</taxon>
        <taxon>Enterobacteriaceae</taxon>
        <taxon>Klebsiella/Raoultella group</taxon>
        <taxon>Klebsiella</taxon>
    </lineage>
</organism>
<proteinExistence type="predicted"/>
<evidence type="ECO:0000313" key="2">
    <source>
        <dbReference type="Proteomes" id="UP001159937"/>
    </source>
</evidence>
<dbReference type="Proteomes" id="UP001159937">
    <property type="component" value="Unassembled WGS sequence"/>
</dbReference>
<dbReference type="AlphaFoldDB" id="A0AAJ1KZ18"/>
<reference evidence="1" key="1">
    <citation type="submission" date="2022-09" db="EMBL/GenBank/DDBJ databases">
        <title>Intensive care unit water sources are persistently colonized with multi-drug resistant bacteria and are the site of extensive horizontal gene transfer of antibiotic resistance genes.</title>
        <authorList>
            <person name="Diorio-Toth L."/>
        </authorList>
    </citation>
    <scope>NUCLEOTIDE SEQUENCE</scope>
    <source>
        <strain evidence="1">GD03918</strain>
    </source>
</reference>
<gene>
    <name evidence="1" type="ORF">N5C89_32280</name>
</gene>
<dbReference type="InterPro" id="IPR009731">
    <property type="entry name" value="P-like"/>
</dbReference>
<protein>
    <submittedName>
        <fullName evidence="1">Replication protein P</fullName>
    </submittedName>
</protein>
<name>A0AAJ1KZ18_9ENTR</name>